<keyword evidence="5" id="KW-0998">Cell outer membrane</keyword>
<gene>
    <name evidence="9" type="ORF">SAMN05421823_104482</name>
</gene>
<dbReference type="Gene3D" id="1.25.40.390">
    <property type="match status" value="1"/>
</dbReference>
<dbReference type="SUPFAM" id="SSF48452">
    <property type="entry name" value="TPR-like"/>
    <property type="match status" value="1"/>
</dbReference>
<sequence>MTIKTTNPIKAAVLFFAAALLLSCNQDILDQIPKDSLTEETVWSDPQGAIQFVNGIYGDMPSGFDRNYDNWAKGLYLLDGASDDADVSMGWTHSTQLQTGNFLPSYVPWGNTMWPTYYRLIRKANVALENLDRLDDEELSTRLKGEVYFLRGFMYHELLRLFGLRSAGGEPTGVPLISESLTLDDNLQIPRATYADVVSFIISDLDKAASILPEKGGIEEGRATSGAAKALKSRVLLYDEQWEAAANAAQEVMNMPYTLFPDYRTLFLTKNNDEIIFAKKFRFPDKHHQTNAGGTAGAGWDVYNTPPSFKGPTDAGWGGNLPTQNFVDSYEMTDGLPQTASPLYDPEKPYENLDPRFEATVVHNGATFRGREVELFEGGRDADFMVTGYFTRKFHNEDLVIYSQSSDQDWIFVRYAEVLLNYAEAKNEASGPDGTVYEAINAIRARPGVDMPPLPQGLSQDQMRERIRHERRVELAFEEHRFFDIRRWRIAESLLNGPLQGMKIEKNADGSVTYNRYDFETRAFPSKLYVLPIPQEEIDKNPAAEQINGW</sequence>
<evidence type="ECO:0000256" key="2">
    <source>
        <dbReference type="ARBA" id="ARBA00006275"/>
    </source>
</evidence>
<dbReference type="InterPro" id="IPR012944">
    <property type="entry name" value="SusD_RagB_dom"/>
</dbReference>
<evidence type="ECO:0000256" key="5">
    <source>
        <dbReference type="ARBA" id="ARBA00023237"/>
    </source>
</evidence>
<evidence type="ECO:0000256" key="1">
    <source>
        <dbReference type="ARBA" id="ARBA00004442"/>
    </source>
</evidence>
<evidence type="ECO:0000313" key="10">
    <source>
        <dbReference type="Proteomes" id="UP000198510"/>
    </source>
</evidence>
<name>A0A1G9HMR1_9BACT</name>
<feature type="signal peptide" evidence="6">
    <location>
        <begin position="1"/>
        <end position="26"/>
    </location>
</feature>
<dbReference type="STRING" id="1075417.SAMN05421823_104482"/>
<feature type="domain" description="RagB/SusD" evidence="7">
    <location>
        <begin position="274"/>
        <end position="550"/>
    </location>
</feature>
<proteinExistence type="inferred from homology"/>
<feature type="domain" description="SusD-like N-terminal" evidence="8">
    <location>
        <begin position="111"/>
        <end position="237"/>
    </location>
</feature>
<keyword evidence="4" id="KW-0472">Membrane</keyword>
<reference evidence="9 10" key="1">
    <citation type="submission" date="2016-10" db="EMBL/GenBank/DDBJ databases">
        <authorList>
            <person name="de Groot N.N."/>
        </authorList>
    </citation>
    <scope>NUCLEOTIDE SEQUENCE [LARGE SCALE GENOMIC DNA]</scope>
    <source>
        <strain evidence="9 10">DSM 25186</strain>
    </source>
</reference>
<dbReference type="OrthoDB" id="5694214at2"/>
<protein>
    <submittedName>
        <fullName evidence="9">Starch-binding associating with outer membrane</fullName>
    </submittedName>
</protein>
<dbReference type="EMBL" id="FNFO01000004">
    <property type="protein sequence ID" value="SDL14229.1"/>
    <property type="molecule type" value="Genomic_DNA"/>
</dbReference>
<dbReference type="Proteomes" id="UP000198510">
    <property type="component" value="Unassembled WGS sequence"/>
</dbReference>
<dbReference type="Pfam" id="PF07980">
    <property type="entry name" value="SusD_RagB"/>
    <property type="match status" value="1"/>
</dbReference>
<evidence type="ECO:0000256" key="6">
    <source>
        <dbReference type="SAM" id="SignalP"/>
    </source>
</evidence>
<dbReference type="PROSITE" id="PS51257">
    <property type="entry name" value="PROKAR_LIPOPROTEIN"/>
    <property type="match status" value="1"/>
</dbReference>
<dbReference type="Pfam" id="PF14322">
    <property type="entry name" value="SusD-like_3"/>
    <property type="match status" value="1"/>
</dbReference>
<evidence type="ECO:0000259" key="8">
    <source>
        <dbReference type="Pfam" id="PF14322"/>
    </source>
</evidence>
<feature type="chain" id="PRO_5011557919" evidence="6">
    <location>
        <begin position="27"/>
        <end position="550"/>
    </location>
</feature>
<keyword evidence="10" id="KW-1185">Reference proteome</keyword>
<evidence type="ECO:0000259" key="7">
    <source>
        <dbReference type="Pfam" id="PF07980"/>
    </source>
</evidence>
<comment type="similarity">
    <text evidence="2">Belongs to the SusD family.</text>
</comment>
<comment type="subcellular location">
    <subcellularLocation>
        <location evidence="1">Cell outer membrane</location>
    </subcellularLocation>
</comment>
<dbReference type="InterPro" id="IPR011990">
    <property type="entry name" value="TPR-like_helical_dom_sf"/>
</dbReference>
<evidence type="ECO:0000313" key="9">
    <source>
        <dbReference type="EMBL" id="SDL14229.1"/>
    </source>
</evidence>
<dbReference type="AlphaFoldDB" id="A0A1G9HMR1"/>
<dbReference type="CDD" id="cd08977">
    <property type="entry name" value="SusD"/>
    <property type="match status" value="1"/>
</dbReference>
<dbReference type="InterPro" id="IPR033985">
    <property type="entry name" value="SusD-like_N"/>
</dbReference>
<keyword evidence="3 6" id="KW-0732">Signal</keyword>
<dbReference type="RefSeq" id="WP_089682615.1">
    <property type="nucleotide sequence ID" value="NZ_FNFO01000004.1"/>
</dbReference>
<evidence type="ECO:0000256" key="3">
    <source>
        <dbReference type="ARBA" id="ARBA00022729"/>
    </source>
</evidence>
<evidence type="ECO:0000256" key="4">
    <source>
        <dbReference type="ARBA" id="ARBA00023136"/>
    </source>
</evidence>
<accession>A0A1G9HMR1</accession>
<organism evidence="9 10">
    <name type="scientific">Catalinimonas alkaloidigena</name>
    <dbReference type="NCBI Taxonomy" id="1075417"/>
    <lineage>
        <taxon>Bacteria</taxon>
        <taxon>Pseudomonadati</taxon>
        <taxon>Bacteroidota</taxon>
        <taxon>Cytophagia</taxon>
        <taxon>Cytophagales</taxon>
        <taxon>Catalimonadaceae</taxon>
        <taxon>Catalinimonas</taxon>
    </lineage>
</organism>
<dbReference type="GO" id="GO:0009279">
    <property type="term" value="C:cell outer membrane"/>
    <property type="evidence" value="ECO:0007669"/>
    <property type="project" value="UniProtKB-SubCell"/>
</dbReference>